<evidence type="ECO:0000259" key="7">
    <source>
        <dbReference type="Pfam" id="PF09182"/>
    </source>
</evidence>
<dbReference type="Gene3D" id="3.40.50.2020">
    <property type="match status" value="1"/>
</dbReference>
<organism evidence="8 9">
    <name type="scientific">Alkalicella caledoniensis</name>
    <dbReference type="NCBI Taxonomy" id="2731377"/>
    <lineage>
        <taxon>Bacteria</taxon>
        <taxon>Bacillati</taxon>
        <taxon>Bacillota</taxon>
        <taxon>Clostridia</taxon>
        <taxon>Eubacteriales</taxon>
        <taxon>Proteinivoracaceae</taxon>
        <taxon>Alkalicella</taxon>
    </lineage>
</organism>
<dbReference type="GO" id="GO:0045982">
    <property type="term" value="P:negative regulation of purine nucleobase metabolic process"/>
    <property type="evidence" value="ECO:0007669"/>
    <property type="project" value="InterPro"/>
</dbReference>
<keyword evidence="3" id="KW-0238">DNA-binding</keyword>
<protein>
    <submittedName>
        <fullName evidence="8">Pur operon repressor</fullName>
    </submittedName>
</protein>
<evidence type="ECO:0000259" key="6">
    <source>
        <dbReference type="Pfam" id="PF00156"/>
    </source>
</evidence>
<keyword evidence="9" id="KW-1185">Reference proteome</keyword>
<evidence type="ECO:0000313" key="8">
    <source>
        <dbReference type="EMBL" id="QNO14880.1"/>
    </source>
</evidence>
<sequence length="255" mass="28147">MAMEFLFSANKTFSLNYFCEKYDAAKSSVSEDLFHLNTTFKQNGLGEIISNAGATGGAYFIPKITTEKTQEFLTDLKGKLQAKERVLPGGYLYYSDLIFDPKITNMLGLIFASKYAEKKVDYCLTMETKGIPIAMATANYLNAEVVVARREAKVTEGPVVTINYVTGSTRRIQTMSITKKAIKPGKRILIIDDFMKAGGAAKGLVELVKEFSCSLAGIGVVIDSQNPENKMVNDYFSLLKLKSVNELTGEVDIIY</sequence>
<dbReference type="PANTHER" id="PTHR43864:SF2">
    <property type="entry name" value="PUR OPERON REPRESSOR"/>
    <property type="match status" value="1"/>
</dbReference>
<dbReference type="Pfam" id="PF00156">
    <property type="entry name" value="Pribosyltran"/>
    <property type="match status" value="1"/>
</dbReference>
<dbReference type="AlphaFoldDB" id="A0A7G9W868"/>
<dbReference type="SUPFAM" id="SSF53271">
    <property type="entry name" value="PRTase-like"/>
    <property type="match status" value="1"/>
</dbReference>
<accession>A0A7G9W868</accession>
<evidence type="ECO:0000256" key="1">
    <source>
        <dbReference type="ARBA" id="ARBA00011738"/>
    </source>
</evidence>
<comment type="similarity">
    <text evidence="5">Belongs to the purine/pyrimidine phosphoribosyltransferase family. PurR subfamily.</text>
</comment>
<dbReference type="InterPro" id="IPR029057">
    <property type="entry name" value="PRTase-like"/>
</dbReference>
<dbReference type="GO" id="GO:0045892">
    <property type="term" value="P:negative regulation of DNA-templated transcription"/>
    <property type="evidence" value="ECO:0007669"/>
    <property type="project" value="InterPro"/>
</dbReference>
<dbReference type="InterPro" id="IPR050118">
    <property type="entry name" value="Pur/Pyrimidine_PRTase"/>
</dbReference>
<dbReference type="Gene3D" id="1.10.10.10">
    <property type="entry name" value="Winged helix-like DNA-binding domain superfamily/Winged helix DNA-binding domain"/>
    <property type="match status" value="1"/>
</dbReference>
<gene>
    <name evidence="8" type="primary">purR</name>
    <name evidence="8" type="ORF">HYG86_08880</name>
</gene>
<dbReference type="InterPro" id="IPR036388">
    <property type="entry name" value="WH-like_DNA-bd_sf"/>
</dbReference>
<reference evidence="8 9" key="1">
    <citation type="submission" date="2020-07" db="EMBL/GenBank/DDBJ databases">
        <title>Alkalicella. sp. LB2 genome.</title>
        <authorList>
            <person name="Postec A."/>
            <person name="Quemeneur M."/>
        </authorList>
    </citation>
    <scope>NUCLEOTIDE SEQUENCE [LARGE SCALE GENOMIC DNA]</scope>
    <source>
        <strain evidence="8 9">LB2</strain>
    </source>
</reference>
<dbReference type="NCBIfam" id="TIGR01743">
    <property type="entry name" value="purR_Bsub"/>
    <property type="match status" value="1"/>
</dbReference>
<dbReference type="CDD" id="cd06223">
    <property type="entry name" value="PRTases_typeI"/>
    <property type="match status" value="1"/>
</dbReference>
<dbReference type="InterPro" id="IPR015265">
    <property type="entry name" value="PuR_N"/>
</dbReference>
<dbReference type="Proteomes" id="UP000516160">
    <property type="component" value="Chromosome"/>
</dbReference>
<feature type="domain" description="Phosphoribosyltransferase" evidence="6">
    <location>
        <begin position="116"/>
        <end position="241"/>
    </location>
</feature>
<evidence type="ECO:0000256" key="5">
    <source>
        <dbReference type="ARBA" id="ARBA00049656"/>
    </source>
</evidence>
<dbReference type="InterPro" id="IPR000836">
    <property type="entry name" value="PRTase_dom"/>
</dbReference>
<keyword evidence="2" id="KW-0805">Transcription regulation</keyword>
<dbReference type="KEGG" id="acae:HYG86_08880"/>
<dbReference type="Pfam" id="PF09182">
    <property type="entry name" value="PuR_N"/>
    <property type="match status" value="1"/>
</dbReference>
<evidence type="ECO:0000256" key="2">
    <source>
        <dbReference type="ARBA" id="ARBA00023015"/>
    </source>
</evidence>
<keyword evidence="4" id="KW-0804">Transcription</keyword>
<dbReference type="InterPro" id="IPR036390">
    <property type="entry name" value="WH_DNA-bd_sf"/>
</dbReference>
<evidence type="ECO:0000313" key="9">
    <source>
        <dbReference type="Proteomes" id="UP000516160"/>
    </source>
</evidence>
<dbReference type="SUPFAM" id="SSF46785">
    <property type="entry name" value="Winged helix' DNA-binding domain"/>
    <property type="match status" value="1"/>
</dbReference>
<evidence type="ECO:0000256" key="3">
    <source>
        <dbReference type="ARBA" id="ARBA00023125"/>
    </source>
</evidence>
<evidence type="ECO:0000256" key="4">
    <source>
        <dbReference type="ARBA" id="ARBA00023163"/>
    </source>
</evidence>
<dbReference type="GO" id="GO:0003677">
    <property type="term" value="F:DNA binding"/>
    <property type="evidence" value="ECO:0007669"/>
    <property type="project" value="UniProtKB-KW"/>
</dbReference>
<name>A0A7G9W868_ALKCA</name>
<proteinExistence type="inferred from homology"/>
<dbReference type="EMBL" id="CP058559">
    <property type="protein sequence ID" value="QNO14880.1"/>
    <property type="molecule type" value="Genomic_DNA"/>
</dbReference>
<dbReference type="PANTHER" id="PTHR43864">
    <property type="entry name" value="HYPOXANTHINE/GUANINE PHOSPHORIBOSYLTRANSFERASE"/>
    <property type="match status" value="1"/>
</dbReference>
<dbReference type="InterPro" id="IPR010078">
    <property type="entry name" value="PurR_Bsub"/>
</dbReference>
<feature type="domain" description="Bacterial purine repressor N-terminal" evidence="7">
    <location>
        <begin position="4"/>
        <end position="62"/>
    </location>
</feature>
<comment type="subunit">
    <text evidence="1">Homodimer.</text>
</comment>